<name>A0A7J0FKA8_9ERIC</name>
<dbReference type="EMBL" id="BJWL01000013">
    <property type="protein sequence ID" value="GFY99134.1"/>
    <property type="molecule type" value="Genomic_DNA"/>
</dbReference>
<evidence type="ECO:0000313" key="1">
    <source>
        <dbReference type="EMBL" id="GFY99134.1"/>
    </source>
</evidence>
<proteinExistence type="predicted"/>
<dbReference type="OrthoDB" id="10389851at2759"/>
<protein>
    <submittedName>
        <fullName evidence="1">B-box type zinc finger family protein</fullName>
    </submittedName>
</protein>
<organism evidence="1 2">
    <name type="scientific">Actinidia rufa</name>
    <dbReference type="NCBI Taxonomy" id="165716"/>
    <lineage>
        <taxon>Eukaryota</taxon>
        <taxon>Viridiplantae</taxon>
        <taxon>Streptophyta</taxon>
        <taxon>Embryophyta</taxon>
        <taxon>Tracheophyta</taxon>
        <taxon>Spermatophyta</taxon>
        <taxon>Magnoliopsida</taxon>
        <taxon>eudicotyledons</taxon>
        <taxon>Gunneridae</taxon>
        <taxon>Pentapetalae</taxon>
        <taxon>asterids</taxon>
        <taxon>Ericales</taxon>
        <taxon>Actinidiaceae</taxon>
        <taxon>Actinidia</taxon>
    </lineage>
</organism>
<reference evidence="1 2" key="1">
    <citation type="submission" date="2019-07" db="EMBL/GenBank/DDBJ databases">
        <title>De Novo Assembly of kiwifruit Actinidia rufa.</title>
        <authorList>
            <person name="Sugita-Konishi S."/>
            <person name="Sato K."/>
            <person name="Mori E."/>
            <person name="Abe Y."/>
            <person name="Kisaki G."/>
            <person name="Hamano K."/>
            <person name="Suezawa K."/>
            <person name="Otani M."/>
            <person name="Fukuda T."/>
            <person name="Manabe T."/>
            <person name="Gomi K."/>
            <person name="Tabuchi M."/>
            <person name="Akimitsu K."/>
            <person name="Kataoka I."/>
        </authorList>
    </citation>
    <scope>NUCLEOTIDE SEQUENCE [LARGE SCALE GENOMIC DNA]</scope>
    <source>
        <strain evidence="2">cv. Fuchu</strain>
    </source>
</reference>
<keyword evidence="2" id="KW-1185">Reference proteome</keyword>
<comment type="caution">
    <text evidence="1">The sequence shown here is derived from an EMBL/GenBank/DDBJ whole genome shotgun (WGS) entry which is preliminary data.</text>
</comment>
<evidence type="ECO:0000313" key="2">
    <source>
        <dbReference type="Proteomes" id="UP000585474"/>
    </source>
</evidence>
<dbReference type="AlphaFoldDB" id="A0A7J0FKA8"/>
<dbReference type="Proteomes" id="UP000585474">
    <property type="component" value="Unassembled WGS sequence"/>
</dbReference>
<accession>A0A7J0FKA8</accession>
<gene>
    <name evidence="1" type="ORF">Acr_13g0005350</name>
</gene>
<sequence>MVGSSTSNEVPMRYRCVRPWHVLQSKHLMCLRAKKLAPCTDLSHFLHRNALSAWQYNEAHDSQSSQATVAWPETASFRVSVRLKQPSWLGSSSLPLHILGVKWRRSWRQIALYNKACVGG</sequence>